<dbReference type="SUPFAM" id="SSF56399">
    <property type="entry name" value="ADP-ribosylation"/>
    <property type="match status" value="1"/>
</dbReference>
<dbReference type="AlphaFoldDB" id="A0A814V318"/>
<accession>A0A814V318</accession>
<dbReference type="InterPro" id="IPR011990">
    <property type="entry name" value="TPR-like_helical_dom_sf"/>
</dbReference>
<gene>
    <name evidence="1" type="ORF">EDS130_LOCUS24440</name>
</gene>
<proteinExistence type="predicted"/>
<organism evidence="1 2">
    <name type="scientific">Adineta ricciae</name>
    <name type="common">Rotifer</name>
    <dbReference type="NCBI Taxonomy" id="249248"/>
    <lineage>
        <taxon>Eukaryota</taxon>
        <taxon>Metazoa</taxon>
        <taxon>Spiralia</taxon>
        <taxon>Gnathifera</taxon>
        <taxon>Rotifera</taxon>
        <taxon>Eurotatoria</taxon>
        <taxon>Bdelloidea</taxon>
        <taxon>Adinetida</taxon>
        <taxon>Adinetidae</taxon>
        <taxon>Adineta</taxon>
    </lineage>
</organism>
<sequence length="785" mass="92650">MVKYSMDESNENMVNRHCTMTKIVDSVSETLPPFSRTFDSTKDCARRIKLELYQLVWLISSPPMFNTERINENIMFEKFINVVDKTMRFNNIDECLAHLQQSEQDGFITFLVCCHSLNDMLFPQLVDLHNIQSIHVLRQNQHEHGSEFFKTVNVYDSSDNLILNLSNSLNNFRKHDDRIVFTQITIHLPYPIDYCRQKFDLLKEHYIGNITQTNLIDEFQLNYQPRNAVWWYSRDTFLYRLLNQALRKHNVELLFLFGWFIQDLYKQLTDEYEKFRTKHIDSPKLTVYRGQTMSRNEIDELASYRLAITNSFFSTTKHRQLATFYLNSLAQSDDQLQNVLFEVKIDCQVQSRSFADISHLSHFQTEDEILFMIGTLFEVGEVNYIENERLWLIYLELIYDENVQDTRSFQSSSSAKRTLKNCLSKLSTFILPEIGSKELQTIVFENLVELFPQEEKWCSAIEFKCQSEHLRLQGEEQEECQNEIVSKYEKAIAIWQEYQDDDSLNCSIELGQLYFSIGEYYSDDMHDDKIAEKYLNLARDCFLLALAKEQNDYETMKIYDQLSVVFQLKMKPMVIDNEGIYENSAEKIETVSMAAKYKESYIEYMMRFYPSNYIEIGQTHEYLAGLYKSIGKYDNASINYEKAFRIFLQNPHVSPTDMQNLVEEMVSFHSDERLDYQTALSYQLMHHEYIKRASTMSKLRDVNCQKQIAADSHVQLADLYSSLDQVPLAIDNLTAAMNLYAQIEENMADYFRKQENLESITEKITKLTNASCDEHENKRMKKENH</sequence>
<dbReference type="Gene3D" id="1.25.40.10">
    <property type="entry name" value="Tetratricopeptide repeat domain"/>
    <property type="match status" value="1"/>
</dbReference>
<dbReference type="PROSITE" id="PS51996">
    <property type="entry name" value="TR_MART"/>
    <property type="match status" value="1"/>
</dbReference>
<dbReference type="Gene3D" id="3.90.176.10">
    <property type="entry name" value="Toxin ADP-ribosyltransferase, Chain A, domain 1"/>
    <property type="match status" value="1"/>
</dbReference>
<evidence type="ECO:0000313" key="1">
    <source>
        <dbReference type="EMBL" id="CAF1184524.1"/>
    </source>
</evidence>
<protein>
    <submittedName>
        <fullName evidence="1">Uncharacterized protein</fullName>
    </submittedName>
</protein>
<reference evidence="1" key="1">
    <citation type="submission" date="2021-02" db="EMBL/GenBank/DDBJ databases">
        <authorList>
            <person name="Nowell W R."/>
        </authorList>
    </citation>
    <scope>NUCLEOTIDE SEQUENCE</scope>
</reference>
<dbReference type="EMBL" id="CAJNOJ010000139">
    <property type="protein sequence ID" value="CAF1184524.1"/>
    <property type="molecule type" value="Genomic_DNA"/>
</dbReference>
<evidence type="ECO:0000313" key="2">
    <source>
        <dbReference type="Proteomes" id="UP000663852"/>
    </source>
</evidence>
<name>A0A814V318_ADIRI</name>
<dbReference type="OrthoDB" id="10069406at2759"/>
<dbReference type="Proteomes" id="UP000663852">
    <property type="component" value="Unassembled WGS sequence"/>
</dbReference>
<comment type="caution">
    <text evidence="1">The sequence shown here is derived from an EMBL/GenBank/DDBJ whole genome shotgun (WGS) entry which is preliminary data.</text>
</comment>